<dbReference type="EMBL" id="RZNC01000009">
    <property type="protein sequence ID" value="RWZ55103.1"/>
    <property type="molecule type" value="Genomic_DNA"/>
</dbReference>
<evidence type="ECO:0000313" key="1">
    <source>
        <dbReference type="EMBL" id="RWZ55103.1"/>
    </source>
</evidence>
<dbReference type="Proteomes" id="UP000288603">
    <property type="component" value="Unassembled WGS sequence"/>
</dbReference>
<comment type="caution">
    <text evidence="1">The sequence shown here is derived from an EMBL/GenBank/DDBJ whole genome shotgun (WGS) entry which is preliminary data.</text>
</comment>
<proteinExistence type="predicted"/>
<keyword evidence="2" id="KW-1185">Reference proteome</keyword>
<accession>A0A444Q1J9</accession>
<dbReference type="Gene3D" id="3.40.50.720">
    <property type="entry name" value="NAD(P)-binding Rossmann-like Domain"/>
    <property type="match status" value="1"/>
</dbReference>
<sequence length="77" mass="8366">MIPGPTANIRPFDPSRPVRVVLVGAVGMGRQWLRTLEASPDVELVGFVDDRNRARARAPLRAHVLDLAARVTGTHGD</sequence>
<dbReference type="InterPro" id="IPR036291">
    <property type="entry name" value="NAD(P)-bd_dom_sf"/>
</dbReference>
<protein>
    <submittedName>
        <fullName evidence="1">Uncharacterized protein</fullName>
    </submittedName>
</protein>
<gene>
    <name evidence="1" type="ORF">ELQ92_15900</name>
</gene>
<evidence type="ECO:0000313" key="2">
    <source>
        <dbReference type="Proteomes" id="UP000288603"/>
    </source>
</evidence>
<name>A0A444Q1J9_9MICO</name>
<dbReference type="RefSeq" id="WP_128500296.1">
    <property type="nucleotide sequence ID" value="NZ_RZNC01000009.1"/>
</dbReference>
<dbReference type="SUPFAM" id="SSF51735">
    <property type="entry name" value="NAD(P)-binding Rossmann-fold domains"/>
    <property type="match status" value="1"/>
</dbReference>
<organism evidence="1 2">
    <name type="scientific">Labedella populi</name>
    <dbReference type="NCBI Taxonomy" id="2498850"/>
    <lineage>
        <taxon>Bacteria</taxon>
        <taxon>Bacillati</taxon>
        <taxon>Actinomycetota</taxon>
        <taxon>Actinomycetes</taxon>
        <taxon>Micrococcales</taxon>
        <taxon>Microbacteriaceae</taxon>
        <taxon>Labedella</taxon>
    </lineage>
</organism>
<reference evidence="1 2" key="1">
    <citation type="submission" date="2018-12" db="EMBL/GenBank/DDBJ databases">
        <authorList>
            <person name="Li F."/>
        </authorList>
    </citation>
    <scope>NUCLEOTIDE SEQUENCE [LARGE SCALE GENOMIC DNA]</scope>
    <source>
        <strain evidence="1 2">8H24J-4-2</strain>
    </source>
</reference>
<dbReference type="AlphaFoldDB" id="A0A444Q1J9"/>